<sequence>MLEIFTTAQRTYHGFARLALLYKVKHAKRYNVDTDLYFNSLASLSDKILTEVYDDETRVIYKFRISDIIGISRAALSNSPSFFAEPLAIKNPYTNVPFSPSQLYHLYFVIKDSSYIMPSLFHHFFELEFNIEVFSNACECLIRDESLKIFLSTSTEDQKYFHIIKMITHYEGHLENINIHPHFPTTKVVEGLSHFLKDYLYGV</sequence>
<evidence type="ECO:0000313" key="1">
    <source>
        <dbReference type="EMBL" id="GAG10032.1"/>
    </source>
</evidence>
<feature type="non-terminal residue" evidence="1">
    <location>
        <position position="203"/>
    </location>
</feature>
<reference evidence="1" key="1">
    <citation type="journal article" date="2014" name="Front. Microbiol.">
        <title>High frequency of phylogenetically diverse reductive dehalogenase-homologous genes in deep subseafloor sedimentary metagenomes.</title>
        <authorList>
            <person name="Kawai M."/>
            <person name="Futagami T."/>
            <person name="Toyoda A."/>
            <person name="Takaki Y."/>
            <person name="Nishi S."/>
            <person name="Hori S."/>
            <person name="Arai W."/>
            <person name="Tsubouchi T."/>
            <person name="Morono Y."/>
            <person name="Uchiyama I."/>
            <person name="Ito T."/>
            <person name="Fujiyama A."/>
            <person name="Inagaki F."/>
            <person name="Takami H."/>
        </authorList>
    </citation>
    <scope>NUCLEOTIDE SEQUENCE</scope>
    <source>
        <strain evidence="1">Expedition CK06-06</strain>
    </source>
</reference>
<dbReference type="EMBL" id="BARS01029914">
    <property type="protein sequence ID" value="GAG10032.1"/>
    <property type="molecule type" value="Genomic_DNA"/>
</dbReference>
<proteinExistence type="predicted"/>
<name>X0VFP4_9ZZZZ</name>
<organism evidence="1">
    <name type="scientific">marine sediment metagenome</name>
    <dbReference type="NCBI Taxonomy" id="412755"/>
    <lineage>
        <taxon>unclassified sequences</taxon>
        <taxon>metagenomes</taxon>
        <taxon>ecological metagenomes</taxon>
    </lineage>
</organism>
<comment type="caution">
    <text evidence="1">The sequence shown here is derived from an EMBL/GenBank/DDBJ whole genome shotgun (WGS) entry which is preliminary data.</text>
</comment>
<gene>
    <name evidence="1" type="ORF">S01H1_46701</name>
</gene>
<accession>X0VFP4</accession>
<protein>
    <submittedName>
        <fullName evidence="1">Uncharacterized protein</fullName>
    </submittedName>
</protein>
<dbReference type="AlphaFoldDB" id="X0VFP4"/>